<sequence length="68" mass="7142">MENVLFKTNIKCGGCVATVTPHLDEAIGAGNWSVDTNDPGKLLSVKDAALAEKAQQAVQKAGFKIEKA</sequence>
<gene>
    <name evidence="1" type="ORF">QWY31_04730</name>
</gene>
<keyword evidence="2" id="KW-1185">Reference proteome</keyword>
<proteinExistence type="predicted"/>
<dbReference type="EMBL" id="JAUHJS010000002">
    <property type="protein sequence ID" value="MDN4164793.1"/>
    <property type="molecule type" value="Genomic_DNA"/>
</dbReference>
<dbReference type="SUPFAM" id="SSF55008">
    <property type="entry name" value="HMA, heavy metal-associated domain"/>
    <property type="match status" value="1"/>
</dbReference>
<comment type="caution">
    <text evidence="1">The sequence shown here is derived from an EMBL/GenBank/DDBJ whole genome shotgun (WGS) entry which is preliminary data.</text>
</comment>
<evidence type="ECO:0000313" key="1">
    <source>
        <dbReference type="EMBL" id="MDN4164793.1"/>
    </source>
</evidence>
<organism evidence="1 2">
    <name type="scientific">Shiella aurantiaca</name>
    <dbReference type="NCBI Taxonomy" id="3058365"/>
    <lineage>
        <taxon>Bacteria</taxon>
        <taxon>Pseudomonadati</taxon>
        <taxon>Bacteroidota</taxon>
        <taxon>Cytophagia</taxon>
        <taxon>Cytophagales</taxon>
        <taxon>Shiellaceae</taxon>
        <taxon>Shiella</taxon>
    </lineage>
</organism>
<reference evidence="1" key="1">
    <citation type="submission" date="2023-06" db="EMBL/GenBank/DDBJ databases">
        <title>Cytophagales bacterium Strain LB-30, isolated from soil.</title>
        <authorList>
            <person name="Liu B."/>
        </authorList>
    </citation>
    <scope>NUCLEOTIDE SEQUENCE</scope>
    <source>
        <strain evidence="1">LB-30</strain>
    </source>
</reference>
<accession>A0ABT8F3A9</accession>
<evidence type="ECO:0000313" key="2">
    <source>
        <dbReference type="Proteomes" id="UP001168552"/>
    </source>
</evidence>
<dbReference type="InterPro" id="IPR036163">
    <property type="entry name" value="HMA_dom_sf"/>
</dbReference>
<protein>
    <submittedName>
        <fullName evidence="1">Heavy metal transport/detoxification protein</fullName>
    </submittedName>
</protein>
<dbReference type="Proteomes" id="UP001168552">
    <property type="component" value="Unassembled WGS sequence"/>
</dbReference>
<dbReference type="Gene3D" id="3.30.70.100">
    <property type="match status" value="1"/>
</dbReference>
<dbReference type="RefSeq" id="WP_320003319.1">
    <property type="nucleotide sequence ID" value="NZ_JAUHJS010000002.1"/>
</dbReference>
<name>A0ABT8F3A9_9BACT</name>